<feature type="transmembrane region" description="Helical" evidence="6">
    <location>
        <begin position="423"/>
        <end position="443"/>
    </location>
</feature>
<evidence type="ECO:0000256" key="1">
    <source>
        <dbReference type="ARBA" id="ARBA00004141"/>
    </source>
</evidence>
<dbReference type="InterPro" id="IPR036259">
    <property type="entry name" value="MFS_trans_sf"/>
</dbReference>
<dbReference type="InterPro" id="IPR024527">
    <property type="entry name" value="Eisosome1"/>
</dbReference>
<dbReference type="SUPFAM" id="SSF103473">
    <property type="entry name" value="MFS general substrate transporter"/>
    <property type="match status" value="1"/>
</dbReference>
<feature type="transmembrane region" description="Helical" evidence="6">
    <location>
        <begin position="494"/>
        <end position="519"/>
    </location>
</feature>
<dbReference type="PROSITE" id="PS50850">
    <property type="entry name" value="MFS"/>
    <property type="match status" value="1"/>
</dbReference>
<evidence type="ECO:0000313" key="8">
    <source>
        <dbReference type="EMBL" id="KFX46151.1"/>
    </source>
</evidence>
<reference evidence="8" key="2">
    <citation type="journal article" date="2014" name="PLoS Genet.">
        <title>Signature gene expression reveals novel clues to the molecular mechanisms of dimorphic transition in Penicillium marneffei.</title>
        <authorList>
            <person name="Yang E."/>
            <person name="Wang G."/>
            <person name="Cai J."/>
            <person name="Woo P.C."/>
            <person name="Lau S.K."/>
            <person name="Yuen K.-Y."/>
            <person name="Chow W.-N."/>
            <person name="Lin X."/>
        </authorList>
    </citation>
    <scope>NUCLEOTIDE SEQUENCE</scope>
    <source>
        <strain evidence="8">PM1</strain>
    </source>
</reference>
<feature type="compositionally biased region" description="Basic and acidic residues" evidence="5">
    <location>
        <begin position="1342"/>
        <end position="1352"/>
    </location>
</feature>
<evidence type="ECO:0000256" key="5">
    <source>
        <dbReference type="SAM" id="MobiDB-lite"/>
    </source>
</evidence>
<keyword evidence="3 6" id="KW-1133">Transmembrane helix</keyword>
<dbReference type="PANTHER" id="PTHR23502">
    <property type="entry name" value="MAJOR FACILITATOR SUPERFAMILY"/>
    <property type="match status" value="1"/>
</dbReference>
<feature type="transmembrane region" description="Helical" evidence="6">
    <location>
        <begin position="463"/>
        <end position="482"/>
    </location>
</feature>
<dbReference type="EMBL" id="JPOX01000020">
    <property type="protein sequence ID" value="KFX46151.1"/>
    <property type="molecule type" value="Genomic_DNA"/>
</dbReference>
<evidence type="ECO:0000256" key="2">
    <source>
        <dbReference type="ARBA" id="ARBA00022692"/>
    </source>
</evidence>
<evidence type="ECO:0000256" key="3">
    <source>
        <dbReference type="ARBA" id="ARBA00022989"/>
    </source>
</evidence>
<feature type="compositionally biased region" description="Polar residues" evidence="5">
    <location>
        <begin position="1205"/>
        <end position="1215"/>
    </location>
</feature>
<feature type="transmembrane region" description="Helical" evidence="6">
    <location>
        <begin position="236"/>
        <end position="257"/>
    </location>
</feature>
<proteinExistence type="predicted"/>
<dbReference type="InterPro" id="IPR020846">
    <property type="entry name" value="MFS_dom"/>
</dbReference>
<feature type="transmembrane region" description="Helical" evidence="6">
    <location>
        <begin position="385"/>
        <end position="411"/>
    </location>
</feature>
<reference key="1">
    <citation type="journal article" date="2014" name="PLoS Genet.">
        <title>Signature Gene Expression Reveals Novel Clues to the Molecular Mechanisms of Dimorphic Transition in Penicillium marneffei.</title>
        <authorList>
            <person name="Yang E."/>
            <person name="Wang G."/>
            <person name="Cai J."/>
            <person name="Woo P.C."/>
            <person name="Lau S.K."/>
            <person name="Yuen K.-Y."/>
            <person name="Chow W.-N."/>
            <person name="Lin X."/>
        </authorList>
    </citation>
    <scope>NUCLEOTIDE SEQUENCE [LARGE SCALE GENOMIC DNA]</scope>
    <source>
        <strain>PM1</strain>
    </source>
</reference>
<name>A0A093VHG0_TALMA</name>
<feature type="compositionally biased region" description="Polar residues" evidence="5">
    <location>
        <begin position="634"/>
        <end position="643"/>
    </location>
</feature>
<feature type="region of interest" description="Disordered" evidence="5">
    <location>
        <begin position="624"/>
        <end position="643"/>
    </location>
</feature>
<accession>A0A093VHG0</accession>
<dbReference type="HOGENOM" id="CLU_251958_0_0_1"/>
<feature type="transmembrane region" description="Helical" evidence="6">
    <location>
        <begin position="168"/>
        <end position="185"/>
    </location>
</feature>
<feature type="compositionally biased region" description="Basic residues" evidence="5">
    <location>
        <begin position="1241"/>
        <end position="1252"/>
    </location>
</feature>
<dbReference type="InterPro" id="IPR011701">
    <property type="entry name" value="MFS"/>
</dbReference>
<feature type="transmembrane region" description="Helical" evidence="6">
    <location>
        <begin position="526"/>
        <end position="550"/>
    </location>
</feature>
<comment type="subcellular location">
    <subcellularLocation>
        <location evidence="1">Membrane</location>
        <topology evidence="1">Multi-pass membrane protein</topology>
    </subcellularLocation>
</comment>
<feature type="transmembrane region" description="Helical" evidence="6">
    <location>
        <begin position="263"/>
        <end position="283"/>
    </location>
</feature>
<dbReference type="Pfam" id="PF12757">
    <property type="entry name" value="Eisosome1"/>
    <property type="match status" value="1"/>
</dbReference>
<feature type="region of interest" description="Disordered" evidence="5">
    <location>
        <begin position="860"/>
        <end position="902"/>
    </location>
</feature>
<dbReference type="GO" id="GO:0022857">
    <property type="term" value="F:transmembrane transporter activity"/>
    <property type="evidence" value="ECO:0007669"/>
    <property type="project" value="InterPro"/>
</dbReference>
<feature type="region of interest" description="Disordered" evidence="5">
    <location>
        <begin position="299"/>
        <end position="345"/>
    </location>
</feature>
<feature type="transmembrane region" description="Helical" evidence="6">
    <location>
        <begin position="101"/>
        <end position="131"/>
    </location>
</feature>
<feature type="domain" description="Major facilitator superfamily (MFS) profile" evidence="7">
    <location>
        <begin position="102"/>
        <end position="585"/>
    </location>
</feature>
<feature type="compositionally biased region" description="Polar residues" evidence="5">
    <location>
        <begin position="314"/>
        <end position="328"/>
    </location>
</feature>
<keyword evidence="4 6" id="KW-0472">Membrane</keyword>
<feature type="compositionally biased region" description="Basic and acidic residues" evidence="5">
    <location>
        <begin position="1097"/>
        <end position="1131"/>
    </location>
</feature>
<feature type="region of interest" description="Disordered" evidence="5">
    <location>
        <begin position="1097"/>
        <end position="1439"/>
    </location>
</feature>
<evidence type="ECO:0000256" key="4">
    <source>
        <dbReference type="ARBA" id="ARBA00023136"/>
    </source>
</evidence>
<dbReference type="PANTHER" id="PTHR23502:SF29">
    <property type="entry name" value="TRANSPORTER, PUTATIVE (AFU_ORTHOLOGUE AFUA_6G06680)-RELATED"/>
    <property type="match status" value="1"/>
</dbReference>
<keyword evidence="2 6" id="KW-0812">Transmembrane</keyword>
<feature type="transmembrane region" description="Helical" evidence="6">
    <location>
        <begin position="205"/>
        <end position="224"/>
    </location>
</feature>
<feature type="transmembrane region" description="Helical" evidence="6">
    <location>
        <begin position="137"/>
        <end position="156"/>
    </location>
</feature>
<feature type="compositionally biased region" description="Low complexity" evidence="5">
    <location>
        <begin position="1259"/>
        <end position="1277"/>
    </location>
</feature>
<organism evidence="8">
    <name type="scientific">Talaromyces marneffei PM1</name>
    <dbReference type="NCBI Taxonomy" id="1077442"/>
    <lineage>
        <taxon>Eukaryota</taxon>
        <taxon>Fungi</taxon>
        <taxon>Dikarya</taxon>
        <taxon>Ascomycota</taxon>
        <taxon>Pezizomycotina</taxon>
        <taxon>Eurotiomycetes</taxon>
        <taxon>Eurotiomycetidae</taxon>
        <taxon>Eurotiales</taxon>
        <taxon>Trichocomaceae</taxon>
        <taxon>Talaromyces</taxon>
        <taxon>Talaromyces sect. Talaromyces</taxon>
    </lineage>
</organism>
<evidence type="ECO:0000259" key="7">
    <source>
        <dbReference type="PROSITE" id="PS50850"/>
    </source>
</evidence>
<evidence type="ECO:0000256" key="6">
    <source>
        <dbReference type="SAM" id="Phobius"/>
    </source>
</evidence>
<dbReference type="Pfam" id="PF07690">
    <property type="entry name" value="MFS_1"/>
    <property type="match status" value="1"/>
</dbReference>
<comment type="caution">
    <text evidence="8">The sequence shown here is derived from an EMBL/GenBank/DDBJ whole genome shotgun (WGS) entry which is preliminary data.</text>
</comment>
<dbReference type="Gene3D" id="1.20.1250.20">
    <property type="entry name" value="MFS general substrate transporter like domains"/>
    <property type="match status" value="1"/>
</dbReference>
<sequence>MASVGRLGGDMWQGLSTNQERWMSQGLLYTTMGLGILDDNKLDHVPGTSYVNENTDLTETPSNQQPWLKYDRSGPVPILLIPQPSDDPYDPLNWPLWRRDLILGILSLVAVICATMSPIMAANTVTIALVFRKDFTQVALLTGYHLLGVGLAGILCVPTARIWGKRHLFIIGNVLMIVSTAWAGGSTGNWRSLVAARVFQGFALAPFEALVNACVGDLFFMHVVDGWQERGKRMAFSNVALFGGAFLTPVVVGKMTATLGWQWSFYFVAIFTAAALPFVFFFVPETAYRRAKNLNMDYSSDDSTDDGHGSQTDITDSTSRSPGNNSESVQEKPHPPEPENEVTSNTTNAQYSYWRTLRLFNGRKTDENFLKLFLRPFPLFLHPGILWACLTQGVLIGWTVFIGVVLAAVFLGPPLWFDQVKTGYLYTGAFVGSILGLVFSGLLSDWINKRMIKLNKGTYEPEFRIILVFFQLLFSGIGLYGFGITAENVKRYGWLIPDVFFAFVVMGMVMGAVSSSLYIVDAHRQIAVEAFTCMLFFKNIFSFILTFFAYDWLVVKAGSRAPFLAIGSIQVGICLLAIPMCRSTNRLSPIHSSLSLGFQAHICVEIFPKEEAAATAALYATDPMRKRSGGEAPSQASRKQQTPLPAGLTLANASAAASLAHANQKTTAAWRPERQPYAEKAAAFVRSYQAPGPKPSKQPNPHVYKAAVSAQDRASTASPSVVTTPEPKFDKTTFENINRAPQRGAPSAVQFSPGALTAATGAVSNRRRTESAPTKPVFHPDASAALTAATISHRVSQDAARNVLNDLDPGMEAARIHHIARTNVQLYTAAPPVGIEVEEQKHKDTLRAAAISMAKDMYSSAGTAKGEPSDETKSASAAAKKRLSHGTSQSQFSWAPGDEYNPTQQLPLPNLHEAAQKLAAEKLAKMPRNELYNQQQYYGTTPSVKSRQNFSRRLRRRTSSDGDVSEADWLRSERIRHQMSSLQSRVNAIDEKKKTKDRADLMEIARKNVHAAIQDMDEKVYADTGRPSPSMQREWEEKAQLRAKQESETRSTNVGMIAVGGDKYMDQAEVEAIARARIQPTLDEIDDRVEEQRAREVEEKLEQERKQRRVETDRAREEQIRAEETKQDEAVQKNGKGSSGRRRSLFGGQKIFSHTSRKSSGKVAENEERSEEPTAPPMSDGGDDRQLEQGSVNATAPVAEPEPTVESNPSPTHEQVISEAADAEPQTNNSTSAKSDSKIKSWFKGRLSRRLSKPPPPEESTGQEGEAVEGEAVATGGNPAVEASSPRAAALTSHPVGDTDAVSDLAPQRPVEEEDHANEDVARQWSSSTENSNRRKKGLRRSLRDLIKRRSTSDTGSVAGAPEASSTTAAGGGGGGDKVVGTTAMSSHPQHVPRSNAMEHNEAHDSFTDGSLQPPPGLAQAERASLSGSARDSKFSEDI</sequence>
<feature type="compositionally biased region" description="Basic and acidic residues" evidence="5">
    <location>
        <begin position="1397"/>
        <end position="1407"/>
    </location>
</feature>
<dbReference type="GO" id="GO:0005886">
    <property type="term" value="C:plasma membrane"/>
    <property type="evidence" value="ECO:0007669"/>
    <property type="project" value="TreeGrafter"/>
</dbReference>
<protein>
    <submittedName>
        <fullName evidence="8">Putative MFS-type transporter</fullName>
    </submittedName>
</protein>
<feature type="compositionally biased region" description="Low complexity" evidence="5">
    <location>
        <begin position="1359"/>
        <end position="1369"/>
    </location>
</feature>
<feature type="compositionally biased region" description="Polar residues" evidence="5">
    <location>
        <begin position="1225"/>
        <end position="1234"/>
    </location>
</feature>
<gene>
    <name evidence="8" type="ORF">GQ26_0201200</name>
</gene>